<accession>A0A6D2KE50</accession>
<evidence type="ECO:0000313" key="6">
    <source>
        <dbReference type="Proteomes" id="UP000467841"/>
    </source>
</evidence>
<dbReference type="EMBL" id="CACVBM020001437">
    <property type="protein sequence ID" value="CAA7050059.1"/>
    <property type="molecule type" value="Genomic_DNA"/>
</dbReference>
<dbReference type="Pfam" id="PF01419">
    <property type="entry name" value="Jacalin"/>
    <property type="match status" value="1"/>
</dbReference>
<sequence length="165" mass="17641">MFEKVGPVGGDKGSPFDDGVSTDVMKVTVAADEFSITYIEVLYANEKEGRAEIVSHGTKRGEIKEFLVAYPKENIISVGGSYDHIFTYDTTLITSLYFELSTGRTSPKFGKTSGTEFLLKGESGGKLVGFFGRSGQAIDAIGAYFETKSDGPQKLESHGGGNEGA</sequence>
<gene>
    <name evidence="4" type="ORF">MERR_LOCUS36884</name>
    <name evidence="5" type="ORF">MERR_LOCUS37294</name>
</gene>
<evidence type="ECO:0000259" key="3">
    <source>
        <dbReference type="PROSITE" id="PS51752"/>
    </source>
</evidence>
<dbReference type="Gene3D" id="2.100.10.30">
    <property type="entry name" value="Jacalin-like lectin domain"/>
    <property type="match status" value="1"/>
</dbReference>
<dbReference type="OrthoDB" id="1096453at2759"/>
<dbReference type="PANTHER" id="PTHR47293:SF48">
    <property type="entry name" value="JACALIN-TYPE LECTIN DOMAIN-CONTAINING PROTEIN"/>
    <property type="match status" value="1"/>
</dbReference>
<dbReference type="InterPro" id="IPR001229">
    <property type="entry name" value="Jacalin-like_lectin_dom"/>
</dbReference>
<dbReference type="EMBL" id="CACVBM020001422">
    <property type="protein sequence ID" value="CAA7049649.1"/>
    <property type="molecule type" value="Genomic_DNA"/>
</dbReference>
<organism evidence="5 6">
    <name type="scientific">Microthlaspi erraticum</name>
    <dbReference type="NCBI Taxonomy" id="1685480"/>
    <lineage>
        <taxon>Eukaryota</taxon>
        <taxon>Viridiplantae</taxon>
        <taxon>Streptophyta</taxon>
        <taxon>Embryophyta</taxon>
        <taxon>Tracheophyta</taxon>
        <taxon>Spermatophyta</taxon>
        <taxon>Magnoliopsida</taxon>
        <taxon>eudicotyledons</taxon>
        <taxon>Gunneridae</taxon>
        <taxon>Pentapetalae</taxon>
        <taxon>rosids</taxon>
        <taxon>malvids</taxon>
        <taxon>Brassicales</taxon>
        <taxon>Brassicaceae</taxon>
        <taxon>Coluteocarpeae</taxon>
        <taxon>Microthlaspi</taxon>
    </lineage>
</organism>
<dbReference type="PANTHER" id="PTHR47293">
    <property type="entry name" value="JACALIN-RELATED LECTIN 3"/>
    <property type="match status" value="1"/>
</dbReference>
<dbReference type="PROSITE" id="PS51752">
    <property type="entry name" value="JACALIN_LECTIN"/>
    <property type="match status" value="1"/>
</dbReference>
<proteinExistence type="inferred from homology"/>
<evidence type="ECO:0000313" key="5">
    <source>
        <dbReference type="EMBL" id="CAA7050059.1"/>
    </source>
</evidence>
<dbReference type="InterPro" id="IPR036404">
    <property type="entry name" value="Jacalin-like_lectin_dom_sf"/>
</dbReference>
<evidence type="ECO:0000313" key="4">
    <source>
        <dbReference type="EMBL" id="CAA7049649.1"/>
    </source>
</evidence>
<name>A0A6D2KE50_9BRAS</name>
<dbReference type="FunFam" id="2.100.10.30:FF:000001">
    <property type="entry name" value="Jacalin-related lectin 33"/>
    <property type="match status" value="1"/>
</dbReference>
<comment type="similarity">
    <text evidence="1">Belongs to the jacalin lectin family.</text>
</comment>
<dbReference type="GO" id="GO:0030246">
    <property type="term" value="F:carbohydrate binding"/>
    <property type="evidence" value="ECO:0007669"/>
    <property type="project" value="UniProtKB-KW"/>
</dbReference>
<dbReference type="SMART" id="SM00915">
    <property type="entry name" value="Jacalin"/>
    <property type="match status" value="1"/>
</dbReference>
<keyword evidence="6" id="KW-1185">Reference proteome</keyword>
<protein>
    <recommendedName>
        <fullName evidence="3">Jacalin-type lectin domain-containing protein</fullName>
    </recommendedName>
</protein>
<dbReference type="CDD" id="cd09612">
    <property type="entry name" value="Jacalin"/>
    <property type="match status" value="1"/>
</dbReference>
<reference evidence="5 6" key="1">
    <citation type="submission" date="2020-01" db="EMBL/GenBank/DDBJ databases">
        <authorList>
            <person name="Mishra B."/>
        </authorList>
    </citation>
    <scope>NUCLEOTIDE SEQUENCE [LARGE SCALE GENOMIC DNA]</scope>
</reference>
<dbReference type="SUPFAM" id="SSF51101">
    <property type="entry name" value="Mannose-binding lectins"/>
    <property type="match status" value="1"/>
</dbReference>
<evidence type="ECO:0000256" key="2">
    <source>
        <dbReference type="ARBA" id="ARBA00022734"/>
    </source>
</evidence>
<dbReference type="Proteomes" id="UP000467841">
    <property type="component" value="Unassembled WGS sequence"/>
</dbReference>
<evidence type="ECO:0000256" key="1">
    <source>
        <dbReference type="ARBA" id="ARBA00006568"/>
    </source>
</evidence>
<dbReference type="InterPro" id="IPR033734">
    <property type="entry name" value="Jacalin-like_lectin_dom_plant"/>
</dbReference>
<feature type="domain" description="Jacalin-type lectin" evidence="3">
    <location>
        <begin position="2"/>
        <end position="147"/>
    </location>
</feature>
<keyword evidence="2" id="KW-0430">Lectin</keyword>
<dbReference type="AlphaFoldDB" id="A0A6D2KE50"/>